<organism evidence="1 2">
    <name type="scientific">Racocetra persica</name>
    <dbReference type="NCBI Taxonomy" id="160502"/>
    <lineage>
        <taxon>Eukaryota</taxon>
        <taxon>Fungi</taxon>
        <taxon>Fungi incertae sedis</taxon>
        <taxon>Mucoromycota</taxon>
        <taxon>Glomeromycotina</taxon>
        <taxon>Glomeromycetes</taxon>
        <taxon>Diversisporales</taxon>
        <taxon>Gigasporaceae</taxon>
        <taxon>Racocetra</taxon>
    </lineage>
</organism>
<evidence type="ECO:0000313" key="2">
    <source>
        <dbReference type="Proteomes" id="UP000789920"/>
    </source>
</evidence>
<protein>
    <submittedName>
        <fullName evidence="1">35513_t:CDS:1</fullName>
    </submittedName>
</protein>
<dbReference type="Proteomes" id="UP000789920">
    <property type="component" value="Unassembled WGS sequence"/>
</dbReference>
<comment type="caution">
    <text evidence="1">The sequence shown here is derived from an EMBL/GenBank/DDBJ whole genome shotgun (WGS) entry which is preliminary data.</text>
</comment>
<gene>
    <name evidence="1" type="ORF">RPERSI_LOCUS35364</name>
</gene>
<name>A0ACA9SW74_9GLOM</name>
<dbReference type="EMBL" id="CAJVQC010162985">
    <property type="protein sequence ID" value="CAG8848928.1"/>
    <property type="molecule type" value="Genomic_DNA"/>
</dbReference>
<feature type="non-terminal residue" evidence="1">
    <location>
        <position position="49"/>
    </location>
</feature>
<sequence length="49" mass="5775">IARIPGTECYVVMGHATGETVWLAYMFIINTKYMKPSRYVFWVFFCYVA</sequence>
<keyword evidence="2" id="KW-1185">Reference proteome</keyword>
<reference evidence="1" key="1">
    <citation type="submission" date="2021-06" db="EMBL/GenBank/DDBJ databases">
        <authorList>
            <person name="Kallberg Y."/>
            <person name="Tangrot J."/>
            <person name="Rosling A."/>
        </authorList>
    </citation>
    <scope>NUCLEOTIDE SEQUENCE</scope>
    <source>
        <strain evidence="1">MA461A</strain>
    </source>
</reference>
<accession>A0ACA9SW74</accession>
<proteinExistence type="predicted"/>
<feature type="non-terminal residue" evidence="1">
    <location>
        <position position="1"/>
    </location>
</feature>
<evidence type="ECO:0000313" key="1">
    <source>
        <dbReference type="EMBL" id="CAG8848928.1"/>
    </source>
</evidence>